<dbReference type="Gene3D" id="3.40.50.150">
    <property type="entry name" value="Vaccinia Virus protein VP39"/>
    <property type="match status" value="1"/>
</dbReference>
<evidence type="ECO:0000259" key="1">
    <source>
        <dbReference type="Pfam" id="PF08241"/>
    </source>
</evidence>
<sequence length="205" mass="22653">MDVRDQVVLDVGAGPAQFAAAFRRAGARYVPVDYDPAVPSVADGGIVGSATDLPIASGSVDVVFCSNLLEHVPDVEGAADEMVRVLRPGGILYLCYTNWLSPWGGHEASPWHYVSGEYAIRRYRRRHGKAPKNRLGETLYRTSIAQGLGWAQSHPDVEILVARPRYLPDVARHLLRVPGLREILTWNLLLILRRRPDATPEPNRG</sequence>
<reference evidence="3" key="1">
    <citation type="journal article" date="2019" name="Int. J. Syst. Evol. Microbiol.">
        <title>The Global Catalogue of Microorganisms (GCM) 10K type strain sequencing project: providing services to taxonomists for standard genome sequencing and annotation.</title>
        <authorList>
            <consortium name="The Broad Institute Genomics Platform"/>
            <consortium name="The Broad Institute Genome Sequencing Center for Infectious Disease"/>
            <person name="Wu L."/>
            <person name="Ma J."/>
        </authorList>
    </citation>
    <scope>NUCLEOTIDE SEQUENCE [LARGE SCALE GENOMIC DNA]</scope>
    <source>
        <strain evidence="3">JCM 15592</strain>
    </source>
</reference>
<dbReference type="Pfam" id="PF08241">
    <property type="entry name" value="Methyltransf_11"/>
    <property type="match status" value="1"/>
</dbReference>
<dbReference type="SUPFAM" id="SSF53335">
    <property type="entry name" value="S-adenosyl-L-methionine-dependent methyltransferases"/>
    <property type="match status" value="1"/>
</dbReference>
<proteinExistence type="predicted"/>
<dbReference type="InterPro" id="IPR029063">
    <property type="entry name" value="SAM-dependent_MTases_sf"/>
</dbReference>
<protein>
    <submittedName>
        <fullName evidence="2">Class I SAM-dependent methyltransferase</fullName>
    </submittedName>
</protein>
<organism evidence="2 3">
    <name type="scientific">Nostocoides veronense</name>
    <dbReference type="NCBI Taxonomy" id="330836"/>
    <lineage>
        <taxon>Bacteria</taxon>
        <taxon>Bacillati</taxon>
        <taxon>Actinomycetota</taxon>
        <taxon>Actinomycetes</taxon>
        <taxon>Micrococcales</taxon>
        <taxon>Intrasporangiaceae</taxon>
        <taxon>Nostocoides</taxon>
    </lineage>
</organism>
<gene>
    <name evidence="2" type="ORF">GCM10009811_10870</name>
</gene>
<accession>A0ABP4XPH9</accession>
<dbReference type="GO" id="GO:0008168">
    <property type="term" value="F:methyltransferase activity"/>
    <property type="evidence" value="ECO:0007669"/>
    <property type="project" value="UniProtKB-KW"/>
</dbReference>
<dbReference type="Proteomes" id="UP001499938">
    <property type="component" value="Unassembled WGS sequence"/>
</dbReference>
<dbReference type="EMBL" id="BAAAPO010000016">
    <property type="protein sequence ID" value="GAA1787568.1"/>
    <property type="molecule type" value="Genomic_DNA"/>
</dbReference>
<evidence type="ECO:0000313" key="3">
    <source>
        <dbReference type="Proteomes" id="UP001499938"/>
    </source>
</evidence>
<dbReference type="GO" id="GO:0032259">
    <property type="term" value="P:methylation"/>
    <property type="evidence" value="ECO:0007669"/>
    <property type="project" value="UniProtKB-KW"/>
</dbReference>
<dbReference type="CDD" id="cd02440">
    <property type="entry name" value="AdoMet_MTases"/>
    <property type="match status" value="1"/>
</dbReference>
<evidence type="ECO:0000313" key="2">
    <source>
        <dbReference type="EMBL" id="GAA1787568.1"/>
    </source>
</evidence>
<comment type="caution">
    <text evidence="2">The sequence shown here is derived from an EMBL/GenBank/DDBJ whole genome shotgun (WGS) entry which is preliminary data.</text>
</comment>
<name>A0ABP4XPH9_9MICO</name>
<dbReference type="PANTHER" id="PTHR43591">
    <property type="entry name" value="METHYLTRANSFERASE"/>
    <property type="match status" value="1"/>
</dbReference>
<keyword evidence="2" id="KW-0489">Methyltransferase</keyword>
<keyword evidence="2" id="KW-0808">Transferase</keyword>
<dbReference type="InterPro" id="IPR013216">
    <property type="entry name" value="Methyltransf_11"/>
</dbReference>
<feature type="domain" description="Methyltransferase type 11" evidence="1">
    <location>
        <begin position="9"/>
        <end position="94"/>
    </location>
</feature>
<keyword evidence="3" id="KW-1185">Reference proteome</keyword>